<name>A0AAV4A827_9GAST</name>
<dbReference type="Proteomes" id="UP000735302">
    <property type="component" value="Unassembled WGS sequence"/>
</dbReference>
<dbReference type="EMBL" id="BLXT01003657">
    <property type="protein sequence ID" value="GFO02883.1"/>
    <property type="molecule type" value="Genomic_DNA"/>
</dbReference>
<evidence type="ECO:0000313" key="1">
    <source>
        <dbReference type="EMBL" id="GFO02883.1"/>
    </source>
</evidence>
<sequence length="125" mass="14436">MVRKSATSHKQFRLTVTVQLVNGYSMRSYTARQKQITELDRTLVQHHTRTVFPGRTRACTLCSNARQNSCKQSKKKKKKTRHGCAVCQMYIHKDYNYGNTMKMCAALLQQTILSRCFNPTEGKET</sequence>
<proteinExistence type="predicted"/>
<organism evidence="1 2">
    <name type="scientific">Plakobranchus ocellatus</name>
    <dbReference type="NCBI Taxonomy" id="259542"/>
    <lineage>
        <taxon>Eukaryota</taxon>
        <taxon>Metazoa</taxon>
        <taxon>Spiralia</taxon>
        <taxon>Lophotrochozoa</taxon>
        <taxon>Mollusca</taxon>
        <taxon>Gastropoda</taxon>
        <taxon>Heterobranchia</taxon>
        <taxon>Euthyneura</taxon>
        <taxon>Panpulmonata</taxon>
        <taxon>Sacoglossa</taxon>
        <taxon>Placobranchoidea</taxon>
        <taxon>Plakobranchidae</taxon>
        <taxon>Plakobranchus</taxon>
    </lineage>
</organism>
<reference evidence="1 2" key="1">
    <citation type="journal article" date="2021" name="Elife">
        <title>Chloroplast acquisition without the gene transfer in kleptoplastic sea slugs, Plakobranchus ocellatus.</title>
        <authorList>
            <person name="Maeda T."/>
            <person name="Takahashi S."/>
            <person name="Yoshida T."/>
            <person name="Shimamura S."/>
            <person name="Takaki Y."/>
            <person name="Nagai Y."/>
            <person name="Toyoda A."/>
            <person name="Suzuki Y."/>
            <person name="Arimoto A."/>
            <person name="Ishii H."/>
            <person name="Satoh N."/>
            <person name="Nishiyama T."/>
            <person name="Hasebe M."/>
            <person name="Maruyama T."/>
            <person name="Minagawa J."/>
            <person name="Obokata J."/>
            <person name="Shigenobu S."/>
        </authorList>
    </citation>
    <scope>NUCLEOTIDE SEQUENCE [LARGE SCALE GENOMIC DNA]</scope>
</reference>
<comment type="caution">
    <text evidence="1">The sequence shown here is derived from an EMBL/GenBank/DDBJ whole genome shotgun (WGS) entry which is preliminary data.</text>
</comment>
<keyword evidence="2" id="KW-1185">Reference proteome</keyword>
<dbReference type="AlphaFoldDB" id="A0AAV4A827"/>
<accession>A0AAV4A827</accession>
<evidence type="ECO:0000313" key="2">
    <source>
        <dbReference type="Proteomes" id="UP000735302"/>
    </source>
</evidence>
<gene>
    <name evidence="1" type="ORF">PoB_002938800</name>
</gene>
<evidence type="ECO:0008006" key="3">
    <source>
        <dbReference type="Google" id="ProtNLM"/>
    </source>
</evidence>
<protein>
    <recommendedName>
        <fullName evidence="3">PiggyBac transposable element-derived protein 4 C-terminal zinc-ribbon domain-containing protein</fullName>
    </recommendedName>
</protein>